<dbReference type="RefSeq" id="WP_113617532.1">
    <property type="nucleotide sequence ID" value="NZ_QFFJ01000002.1"/>
</dbReference>
<dbReference type="Gene3D" id="3.30.70.1060">
    <property type="entry name" value="Dimeric alpha+beta barrel"/>
    <property type="match status" value="1"/>
</dbReference>
<comment type="caution">
    <text evidence="3">The sequence shown here is derived from an EMBL/GenBank/DDBJ whole genome shotgun (WGS) entry which is preliminary data.</text>
</comment>
<evidence type="ECO:0000259" key="2">
    <source>
        <dbReference type="Pfam" id="PF03795"/>
    </source>
</evidence>
<evidence type="ECO:0000313" key="4">
    <source>
        <dbReference type="Proteomes" id="UP000253410"/>
    </source>
</evidence>
<reference evidence="3 4" key="1">
    <citation type="submission" date="2018-05" db="EMBL/GenBank/DDBJ databases">
        <title>Chitinophaga sp. K3CV102501T nov., isolated from isolated from a monsoon evergreen broad-leaved forest soil.</title>
        <authorList>
            <person name="Lv Y."/>
        </authorList>
    </citation>
    <scope>NUCLEOTIDE SEQUENCE [LARGE SCALE GENOMIC DNA]</scope>
    <source>
        <strain evidence="3 4">GDMCC 1.1325</strain>
    </source>
</reference>
<comment type="similarity">
    <text evidence="1">Belongs to the YciI family.</text>
</comment>
<dbReference type="InterPro" id="IPR011008">
    <property type="entry name" value="Dimeric_a/b-barrel"/>
</dbReference>
<gene>
    <name evidence="3" type="ORF">DF182_19700</name>
</gene>
<dbReference type="EMBL" id="QFFJ01000002">
    <property type="protein sequence ID" value="RBL88791.1"/>
    <property type="molecule type" value="Genomic_DNA"/>
</dbReference>
<evidence type="ECO:0000256" key="1">
    <source>
        <dbReference type="ARBA" id="ARBA00007689"/>
    </source>
</evidence>
<accession>A0A365XRY3</accession>
<evidence type="ECO:0000313" key="3">
    <source>
        <dbReference type="EMBL" id="RBL88791.1"/>
    </source>
</evidence>
<dbReference type="Proteomes" id="UP000253410">
    <property type="component" value="Unassembled WGS sequence"/>
</dbReference>
<dbReference type="Pfam" id="PF03795">
    <property type="entry name" value="YCII"/>
    <property type="match status" value="1"/>
</dbReference>
<dbReference type="OrthoDB" id="8481699at2"/>
<feature type="domain" description="YCII-related" evidence="2">
    <location>
        <begin position="52"/>
        <end position="134"/>
    </location>
</feature>
<sequence length="145" mass="16145">MASKIIPALLLMGFMFLVILTFNPTPLRSVSLSGVVTHKKTVPNPDIKCYWMVFLKTGPHRDQNMEDAAKIQSAHLQNITRLAKAGKLITAGPFGNDGDLKGMFILNCKDSLEAVQLVESDPAIKAGRLCFEVLPWWTERNCLFK</sequence>
<proteinExistence type="inferred from homology"/>
<dbReference type="SUPFAM" id="SSF54909">
    <property type="entry name" value="Dimeric alpha+beta barrel"/>
    <property type="match status" value="1"/>
</dbReference>
<protein>
    <recommendedName>
        <fullName evidence="2">YCII-related domain-containing protein</fullName>
    </recommendedName>
</protein>
<dbReference type="InterPro" id="IPR005545">
    <property type="entry name" value="YCII"/>
</dbReference>
<name>A0A365XRY3_9BACT</name>
<keyword evidence="4" id="KW-1185">Reference proteome</keyword>
<organism evidence="3 4">
    <name type="scientific">Chitinophaga flava</name>
    <dbReference type="NCBI Taxonomy" id="2259036"/>
    <lineage>
        <taxon>Bacteria</taxon>
        <taxon>Pseudomonadati</taxon>
        <taxon>Bacteroidota</taxon>
        <taxon>Chitinophagia</taxon>
        <taxon>Chitinophagales</taxon>
        <taxon>Chitinophagaceae</taxon>
        <taxon>Chitinophaga</taxon>
    </lineage>
</organism>
<dbReference type="AlphaFoldDB" id="A0A365XRY3"/>